<dbReference type="InterPro" id="IPR024935">
    <property type="entry name" value="Rubredoxin_dom"/>
</dbReference>
<dbReference type="Pfam" id="PF19583">
    <property type="entry name" value="ODP"/>
    <property type="match status" value="1"/>
</dbReference>
<keyword evidence="6" id="KW-0472">Membrane</keyword>
<evidence type="ECO:0000256" key="1">
    <source>
        <dbReference type="ARBA" id="ARBA00007121"/>
    </source>
</evidence>
<keyword evidence="5" id="KW-0408">Iron</keyword>
<sequence>MKKQVKNNVYWIGYMDWDLQTFHGDDYTIHSGSSQNAYLIQEEKTVLMDTVWAPHQFEFIENLKTEVDLDAIDYIVVNHGENDHSGSLPALMKLIPNTPIYCTANAVKSLEGQYGKQGWNFHVVHTGDSLEIGNGKKLVFVEMTFLHWPDSMATYLTGDNILFSMDAFGQHYAVEEMFADKADQEILWREAMRYYANIVAPFSPMVTKKVKELAAMNLPVDMIAPSHGAIWREDPMRIVEAYAKWADTYQENQVTVVYGTEWHGTEKIAHAIAEEIHRVSPDTIVKVFNVDHTEKDDILYEVFKSKAIAVGSPTILNGILASMASFLYYLKSLKLKGKKAAVFGCYGWSGEGCKVLREMLTEAGFKVVSDEVKSSWNPEEGDYAKVPALVGSLLDLSEVDTQNTEKNSASFSKWQCPCGYVYDPEKGDPDHGVRPGTVWEDVPADWVCPVCGLPKSAFKKIEE</sequence>
<dbReference type="Gene3D" id="2.20.28.10">
    <property type="match status" value="1"/>
</dbReference>
<dbReference type="Gene3D" id="3.60.15.10">
    <property type="entry name" value="Ribonuclease Z/Hydroxyacylglutathione hydrolase-like"/>
    <property type="match status" value="1"/>
</dbReference>
<dbReference type="SUPFAM" id="SSF56281">
    <property type="entry name" value="Metallo-hydrolase/oxidoreductase"/>
    <property type="match status" value="1"/>
</dbReference>
<evidence type="ECO:0000256" key="2">
    <source>
        <dbReference type="ARBA" id="ARBA00022448"/>
    </source>
</evidence>
<evidence type="ECO:0000256" key="4">
    <source>
        <dbReference type="ARBA" id="ARBA00022982"/>
    </source>
</evidence>
<evidence type="ECO:0000313" key="10">
    <source>
        <dbReference type="Proteomes" id="UP001285244"/>
    </source>
</evidence>
<dbReference type="Gene3D" id="3.40.50.360">
    <property type="match status" value="1"/>
</dbReference>
<accession>A0ABU4WKK1</accession>
<gene>
    <name evidence="9" type="ORF">MOZ64_04425</name>
</gene>
<comment type="similarity">
    <text evidence="1">In the N-terminal section; belongs to the zinc metallo-hydrolase group 3 family.</text>
</comment>
<evidence type="ECO:0000313" key="9">
    <source>
        <dbReference type="EMBL" id="MDX8417091.1"/>
    </source>
</evidence>
<dbReference type="InterPro" id="IPR001279">
    <property type="entry name" value="Metallo-B-lactamas"/>
</dbReference>
<dbReference type="PANTHER" id="PTHR43717:SF1">
    <property type="entry name" value="ANAEROBIC NITRIC OXIDE REDUCTASE FLAVORUBREDOXIN"/>
    <property type="match status" value="1"/>
</dbReference>
<feature type="transmembrane region" description="Helical" evidence="6">
    <location>
        <begin position="307"/>
        <end position="330"/>
    </location>
</feature>
<keyword evidence="10" id="KW-1185">Reference proteome</keyword>
<evidence type="ECO:0000256" key="5">
    <source>
        <dbReference type="ARBA" id="ARBA00023004"/>
    </source>
</evidence>
<feature type="domain" description="Rubredoxin-like" evidence="8">
    <location>
        <begin position="418"/>
        <end position="461"/>
    </location>
</feature>
<dbReference type="CDD" id="cd00730">
    <property type="entry name" value="rubredoxin"/>
    <property type="match status" value="1"/>
</dbReference>
<dbReference type="PIRSF" id="PIRSF005243">
    <property type="entry name" value="ROO"/>
    <property type="match status" value="1"/>
</dbReference>
<reference evidence="9 10" key="1">
    <citation type="submission" date="2022-03" db="EMBL/GenBank/DDBJ databases">
        <title>Novel taxa within the pig intestine.</title>
        <authorList>
            <person name="Wylensek D."/>
            <person name="Bishof K."/>
            <person name="Afrizal A."/>
            <person name="Clavel T."/>
        </authorList>
    </citation>
    <scope>NUCLEOTIDE SEQUENCE [LARGE SCALE GENOMIC DNA]</scope>
    <source>
        <strain evidence="9 10">Cla-KB-P134</strain>
    </source>
</reference>
<keyword evidence="2" id="KW-0813">Transport</keyword>
<dbReference type="SMART" id="SM00849">
    <property type="entry name" value="Lactamase_B"/>
    <property type="match status" value="1"/>
</dbReference>
<evidence type="ECO:0000259" key="7">
    <source>
        <dbReference type="PROSITE" id="PS50902"/>
    </source>
</evidence>
<dbReference type="InterPro" id="IPR016440">
    <property type="entry name" value="Rubredoxin-O_OxRdtase"/>
</dbReference>
<keyword evidence="4" id="KW-0249">Electron transport</keyword>
<name>A0ABU4WKK1_9FIRM</name>
<dbReference type="RefSeq" id="WP_320325390.1">
    <property type="nucleotide sequence ID" value="NZ_JALBUS010000005.1"/>
</dbReference>
<protein>
    <submittedName>
        <fullName evidence="9">Rubredoxin</fullName>
    </submittedName>
</protein>
<dbReference type="PROSITE" id="PS50902">
    <property type="entry name" value="FLAVODOXIN_LIKE"/>
    <property type="match status" value="1"/>
</dbReference>
<dbReference type="CDD" id="cd07709">
    <property type="entry name" value="flavodiiron_proteins_MBL-fold"/>
    <property type="match status" value="1"/>
</dbReference>
<evidence type="ECO:0000259" key="8">
    <source>
        <dbReference type="PROSITE" id="PS50903"/>
    </source>
</evidence>
<dbReference type="SUPFAM" id="SSF57802">
    <property type="entry name" value="Rubredoxin-like"/>
    <property type="match status" value="1"/>
</dbReference>
<keyword evidence="6" id="KW-0812">Transmembrane</keyword>
<dbReference type="InterPro" id="IPR024934">
    <property type="entry name" value="Rubredoxin-like_dom"/>
</dbReference>
<dbReference type="InterPro" id="IPR008254">
    <property type="entry name" value="Flavodoxin/NO_synth"/>
</dbReference>
<keyword evidence="6" id="KW-1133">Transmembrane helix</keyword>
<dbReference type="EMBL" id="JALBUS010000005">
    <property type="protein sequence ID" value="MDX8417091.1"/>
    <property type="molecule type" value="Genomic_DNA"/>
</dbReference>
<dbReference type="Proteomes" id="UP001285244">
    <property type="component" value="Unassembled WGS sequence"/>
</dbReference>
<dbReference type="InterPro" id="IPR018527">
    <property type="entry name" value="Rubredoxin_Fe_BS"/>
</dbReference>
<feature type="domain" description="Flavodoxin-like" evidence="7">
    <location>
        <begin position="254"/>
        <end position="394"/>
    </location>
</feature>
<dbReference type="PROSITE" id="PS50903">
    <property type="entry name" value="RUBREDOXIN_LIKE"/>
    <property type="match status" value="1"/>
</dbReference>
<dbReference type="PANTHER" id="PTHR43717">
    <property type="entry name" value="ANAEROBIC NITRIC OXIDE REDUCTASE FLAVORUBREDOXIN"/>
    <property type="match status" value="1"/>
</dbReference>
<dbReference type="SUPFAM" id="SSF52218">
    <property type="entry name" value="Flavoproteins"/>
    <property type="match status" value="1"/>
</dbReference>
<dbReference type="PRINTS" id="PR00163">
    <property type="entry name" value="RUBREDOXIN"/>
</dbReference>
<dbReference type="InterPro" id="IPR036866">
    <property type="entry name" value="RibonucZ/Hydroxyglut_hydro"/>
</dbReference>
<proteinExistence type="inferred from homology"/>
<dbReference type="Pfam" id="PF00258">
    <property type="entry name" value="Flavodoxin_1"/>
    <property type="match status" value="1"/>
</dbReference>
<evidence type="ECO:0000256" key="3">
    <source>
        <dbReference type="ARBA" id="ARBA00022723"/>
    </source>
</evidence>
<dbReference type="InterPro" id="IPR029039">
    <property type="entry name" value="Flavoprotein-like_sf"/>
</dbReference>
<organism evidence="9 10">
    <name type="scientific">Absicoccus intestinalis</name>
    <dbReference type="NCBI Taxonomy" id="2926319"/>
    <lineage>
        <taxon>Bacteria</taxon>
        <taxon>Bacillati</taxon>
        <taxon>Bacillota</taxon>
        <taxon>Erysipelotrichia</taxon>
        <taxon>Erysipelotrichales</taxon>
        <taxon>Erysipelotrichaceae</taxon>
        <taxon>Absicoccus</taxon>
    </lineage>
</organism>
<dbReference type="Pfam" id="PF00301">
    <property type="entry name" value="Rubredoxin"/>
    <property type="match status" value="1"/>
</dbReference>
<dbReference type="PROSITE" id="PS00202">
    <property type="entry name" value="RUBREDOXIN"/>
    <property type="match status" value="1"/>
</dbReference>
<dbReference type="InterPro" id="IPR045761">
    <property type="entry name" value="ODP_dom"/>
</dbReference>
<comment type="caution">
    <text evidence="9">The sequence shown here is derived from an EMBL/GenBank/DDBJ whole genome shotgun (WGS) entry which is preliminary data.</text>
</comment>
<keyword evidence="3" id="KW-0479">Metal-binding</keyword>
<evidence type="ECO:0000256" key="6">
    <source>
        <dbReference type="SAM" id="Phobius"/>
    </source>
</evidence>